<sequence length="400" mass="43848">MGTTKKHLNHLNSPEDGLVNTESSSSNSLSVVVRSPVSNHSYQETCKDAYSFKNRGSSMDSSNSKAFDFSLDELMTANSESGLSAQIARKAMRNGDIEILSSVSSDNFCANESSDFSMKKPRKVDMGFDLNEDTNADEMDDCIKPCHGAIRVVAKPGILSGRPVFPLKFEGVLGWKGHSETSAFRPTVSSHRKTCSTGIDLNVAAAVEDVIPLPSVFQDSEKKDKGSLLIDLNCIYDAAADEYTQPKSEYSPLIDLNLNANTSVVDKSSNKRAFDYSMQHCGPMELMQRVPTLPLVSNTSTPFSYSSNGPFHFSSGDPLPAGALPYARFTYEQGILPRIFNSGPLHTSFGSPNHMQVAHEPTRMDVSREFSFLDKNSSMGERAKRNEPEGGFGCYYKQMT</sequence>
<evidence type="ECO:0000313" key="3">
    <source>
        <dbReference type="Proteomes" id="UP000030748"/>
    </source>
</evidence>
<dbReference type="EMBL" id="KI632191">
    <property type="protein sequence ID" value="EYU22792.1"/>
    <property type="molecule type" value="Genomic_DNA"/>
</dbReference>
<keyword evidence="3" id="KW-1185">Reference proteome</keyword>
<reference evidence="2 3" key="1">
    <citation type="journal article" date="2013" name="Proc. Natl. Acad. Sci. U.S.A.">
        <title>Fine-scale variation in meiotic recombination in Mimulus inferred from population shotgun sequencing.</title>
        <authorList>
            <person name="Hellsten U."/>
            <person name="Wright K.M."/>
            <person name="Jenkins J."/>
            <person name="Shu S."/>
            <person name="Yuan Y."/>
            <person name="Wessler S.R."/>
            <person name="Schmutz J."/>
            <person name="Willis J.H."/>
            <person name="Rokhsar D.S."/>
        </authorList>
    </citation>
    <scope>NUCLEOTIDE SEQUENCE [LARGE SCALE GENOMIC DNA]</scope>
    <source>
        <strain evidence="3">cv. DUN x IM62</strain>
    </source>
</reference>
<gene>
    <name evidence="2" type="ORF">MIMGU_mgv1a007646mg</name>
</gene>
<evidence type="ECO:0000256" key="1">
    <source>
        <dbReference type="SAM" id="MobiDB-lite"/>
    </source>
</evidence>
<feature type="region of interest" description="Disordered" evidence="1">
    <location>
        <begin position="1"/>
        <end position="24"/>
    </location>
</feature>
<dbReference type="AlphaFoldDB" id="A0A022Q2D9"/>
<proteinExistence type="predicted"/>
<accession>A0A022Q2D9</accession>
<protein>
    <submittedName>
        <fullName evidence="2">Uncharacterized protein</fullName>
    </submittedName>
</protein>
<name>A0A022Q2D9_ERYGU</name>
<evidence type="ECO:0000313" key="2">
    <source>
        <dbReference type="EMBL" id="EYU22792.1"/>
    </source>
</evidence>
<dbReference type="Proteomes" id="UP000030748">
    <property type="component" value="Unassembled WGS sequence"/>
</dbReference>
<organism evidence="2 3">
    <name type="scientific">Erythranthe guttata</name>
    <name type="common">Yellow monkey flower</name>
    <name type="synonym">Mimulus guttatus</name>
    <dbReference type="NCBI Taxonomy" id="4155"/>
    <lineage>
        <taxon>Eukaryota</taxon>
        <taxon>Viridiplantae</taxon>
        <taxon>Streptophyta</taxon>
        <taxon>Embryophyta</taxon>
        <taxon>Tracheophyta</taxon>
        <taxon>Spermatophyta</taxon>
        <taxon>Magnoliopsida</taxon>
        <taxon>eudicotyledons</taxon>
        <taxon>Gunneridae</taxon>
        <taxon>Pentapetalae</taxon>
        <taxon>asterids</taxon>
        <taxon>lamiids</taxon>
        <taxon>Lamiales</taxon>
        <taxon>Phrymaceae</taxon>
        <taxon>Erythranthe</taxon>
    </lineage>
</organism>
<dbReference type="PANTHER" id="PTHR47292:SF3">
    <property type="entry name" value="PROTEIN WAVE"/>
    <property type="match status" value="1"/>
</dbReference>
<dbReference type="eggNOG" id="ENOG502RRMH">
    <property type="taxonomic scope" value="Eukaryota"/>
</dbReference>
<dbReference type="PANTHER" id="PTHR47292">
    <property type="entry name" value="TRANSCRIPTION ELONGATION FACTOR (TFIIS) FAMILY PROTEIN-RELATED"/>
    <property type="match status" value="1"/>
</dbReference>